<evidence type="ECO:0000313" key="4">
    <source>
        <dbReference type="Proteomes" id="UP001244341"/>
    </source>
</evidence>
<dbReference type="Pfam" id="PF06201">
    <property type="entry name" value="PITH"/>
    <property type="match status" value="1"/>
</dbReference>
<organism evidence="3 4">
    <name type="scientific">Tetradesmus obliquus</name>
    <name type="common">Green alga</name>
    <name type="synonym">Acutodesmus obliquus</name>
    <dbReference type="NCBI Taxonomy" id="3088"/>
    <lineage>
        <taxon>Eukaryota</taxon>
        <taxon>Viridiplantae</taxon>
        <taxon>Chlorophyta</taxon>
        <taxon>core chlorophytes</taxon>
        <taxon>Chlorophyceae</taxon>
        <taxon>CS clade</taxon>
        <taxon>Sphaeropleales</taxon>
        <taxon>Scenedesmaceae</taxon>
        <taxon>Tetradesmus</taxon>
    </lineage>
</organism>
<evidence type="ECO:0000256" key="1">
    <source>
        <dbReference type="ARBA" id="ARBA00025788"/>
    </source>
</evidence>
<dbReference type="SUPFAM" id="SSF49785">
    <property type="entry name" value="Galactose-binding domain-like"/>
    <property type="match status" value="1"/>
</dbReference>
<dbReference type="PANTHER" id="PTHR12175:SF1">
    <property type="entry name" value="PITH DOMAIN-CONTAINING PROTEIN 1"/>
    <property type="match status" value="1"/>
</dbReference>
<accession>A0ABY8UBR6</accession>
<proteinExistence type="inferred from homology"/>
<dbReference type="EMBL" id="CP126215">
    <property type="protein sequence ID" value="WIA17521.1"/>
    <property type="molecule type" value="Genomic_DNA"/>
</dbReference>
<dbReference type="InterPro" id="IPR037047">
    <property type="entry name" value="PITH_dom_sf"/>
</dbReference>
<protein>
    <recommendedName>
        <fullName evidence="2">PITH domain-containing protein</fullName>
    </recommendedName>
</protein>
<gene>
    <name evidence="3" type="ORF">OEZ85_014354</name>
</gene>
<dbReference type="PANTHER" id="PTHR12175">
    <property type="entry name" value="AD039 HT014 THIOREDOXIN FAMILY TRP26"/>
    <property type="match status" value="1"/>
</dbReference>
<dbReference type="Gene3D" id="2.60.120.470">
    <property type="entry name" value="PITH domain"/>
    <property type="match status" value="1"/>
</dbReference>
<evidence type="ECO:0000259" key="2">
    <source>
        <dbReference type="PROSITE" id="PS51532"/>
    </source>
</evidence>
<dbReference type="InterPro" id="IPR010400">
    <property type="entry name" value="PITH_dom"/>
</dbReference>
<feature type="domain" description="PITH" evidence="2">
    <location>
        <begin position="14"/>
        <end position="189"/>
    </location>
</feature>
<dbReference type="InterPro" id="IPR045099">
    <property type="entry name" value="PITH1-like"/>
</dbReference>
<comment type="similarity">
    <text evidence="1">Belongs to the PITHD1 family.</text>
</comment>
<keyword evidence="4" id="KW-1185">Reference proteome</keyword>
<dbReference type="InterPro" id="IPR008979">
    <property type="entry name" value="Galactose-bd-like_sf"/>
</dbReference>
<sequence>MPPTGACCSHDHDCEAADCGPAYSLYKHIDQLHIRCLNEDVDGSCKNVFKAWAQRTQATDNPLRSDPDDAELLLHIPFDGAVKLKAICVIGGSGGSAPSKMRAFINRDDLDFASISSMPPLQEWDLQQDNDGSLEYPTQVAKFSGVHSLDLHFPGTFGAEQCEIHFVGLKGEYSERQRRAVEAVYEARPVPKDHQVPGDMQGSHWSVS</sequence>
<dbReference type="Proteomes" id="UP001244341">
    <property type="component" value="Chromosome 8b"/>
</dbReference>
<evidence type="ECO:0000313" key="3">
    <source>
        <dbReference type="EMBL" id="WIA17521.1"/>
    </source>
</evidence>
<name>A0ABY8UBR6_TETOB</name>
<dbReference type="PROSITE" id="PS51532">
    <property type="entry name" value="PITH"/>
    <property type="match status" value="1"/>
</dbReference>
<reference evidence="3 4" key="1">
    <citation type="submission" date="2023-05" db="EMBL/GenBank/DDBJ databases">
        <title>A 100% complete, gapless, phased diploid assembly of the Scenedesmus obliquus UTEX 3031 genome.</title>
        <authorList>
            <person name="Biondi T.C."/>
            <person name="Hanschen E.R."/>
            <person name="Kwon T."/>
            <person name="Eng W."/>
            <person name="Kruse C.P.S."/>
            <person name="Koehler S.I."/>
            <person name="Kunde Y."/>
            <person name="Gleasner C.D."/>
            <person name="You Mak K.T."/>
            <person name="Polle J."/>
            <person name="Hovde B.T."/>
            <person name="Starkenburg S.R."/>
        </authorList>
    </citation>
    <scope>NUCLEOTIDE SEQUENCE [LARGE SCALE GENOMIC DNA]</scope>
    <source>
        <strain evidence="3 4">DOE0152z</strain>
    </source>
</reference>